<evidence type="ECO:0000259" key="1">
    <source>
        <dbReference type="Pfam" id="PF07045"/>
    </source>
</evidence>
<dbReference type="RefSeq" id="WP_368801418.1">
    <property type="nucleotide sequence ID" value="NZ_JAZHFV010000001.1"/>
</dbReference>
<dbReference type="PANTHER" id="PTHR41521">
    <property type="match status" value="1"/>
</dbReference>
<dbReference type="PANTHER" id="PTHR41521:SF4">
    <property type="entry name" value="BLR0684 PROTEIN"/>
    <property type="match status" value="1"/>
</dbReference>
<dbReference type="InterPro" id="IPR011008">
    <property type="entry name" value="Dimeric_a/b-barrel"/>
</dbReference>
<dbReference type="SUPFAM" id="SSF54909">
    <property type="entry name" value="Dimeric alpha+beta barrel"/>
    <property type="match status" value="1"/>
</dbReference>
<dbReference type="Gene3D" id="3.30.70.100">
    <property type="match status" value="1"/>
</dbReference>
<name>A0ABV3WP01_9HYPH</name>
<dbReference type="EMBL" id="JAZHFV010000001">
    <property type="protein sequence ID" value="MEX4006041.1"/>
    <property type="molecule type" value="Genomic_DNA"/>
</dbReference>
<gene>
    <name evidence="2" type="ORF">V1479_01920</name>
</gene>
<dbReference type="Pfam" id="PF07045">
    <property type="entry name" value="DUF1330"/>
    <property type="match status" value="1"/>
</dbReference>
<evidence type="ECO:0000313" key="2">
    <source>
        <dbReference type="EMBL" id="MEX4006041.1"/>
    </source>
</evidence>
<feature type="domain" description="DUF1330" evidence="1">
    <location>
        <begin position="3"/>
        <end position="96"/>
    </location>
</feature>
<keyword evidence="3" id="KW-1185">Reference proteome</keyword>
<dbReference type="Proteomes" id="UP001559025">
    <property type="component" value="Unassembled WGS sequence"/>
</dbReference>
<protein>
    <submittedName>
        <fullName evidence="2">DUF1330 domain-containing protein</fullName>
    </submittedName>
</protein>
<sequence>MAAYGIGYLWNVNLGPGIVEYLERIDATLAPFGGRFIAHGGQIEHFEGSLPEGNAIILEFPDYQHARDWYHSDAYAAIKALRSDNAEGHIFIVDGVSPDHKAIEVLAANG</sequence>
<proteinExistence type="predicted"/>
<comment type="caution">
    <text evidence="2">The sequence shown here is derived from an EMBL/GenBank/DDBJ whole genome shotgun (WGS) entry which is preliminary data.</text>
</comment>
<organism evidence="2 3">
    <name type="scientific">Neoaquamicrobium sediminum</name>
    <dbReference type="NCBI Taxonomy" id="1849104"/>
    <lineage>
        <taxon>Bacteria</taxon>
        <taxon>Pseudomonadati</taxon>
        <taxon>Pseudomonadota</taxon>
        <taxon>Alphaproteobacteria</taxon>
        <taxon>Hyphomicrobiales</taxon>
        <taxon>Phyllobacteriaceae</taxon>
        <taxon>Neoaquamicrobium</taxon>
    </lineage>
</organism>
<reference evidence="2 3" key="1">
    <citation type="submission" date="2024-01" db="EMBL/GenBank/DDBJ databases">
        <title>New evidence supports the origin of RcGTA from prophage.</title>
        <authorList>
            <person name="Xu Y."/>
            <person name="Liu B."/>
            <person name="Chen F."/>
        </authorList>
    </citation>
    <scope>NUCLEOTIDE SEQUENCE [LARGE SCALE GENOMIC DNA]</scope>
    <source>
        <strain evidence="2 3">CBW1107-2</strain>
    </source>
</reference>
<evidence type="ECO:0000313" key="3">
    <source>
        <dbReference type="Proteomes" id="UP001559025"/>
    </source>
</evidence>
<accession>A0ABV3WP01</accession>
<dbReference type="InterPro" id="IPR010753">
    <property type="entry name" value="DUF1330"/>
</dbReference>